<sequence length="158" mass="18274">MTSTLIRISILMFVSPMCICYRGNDTASNLACRPGQSCGRHGYSYTWCYTDAKNFWDYCCDGPCKYDSYDGLRCKSGTYDVFCGNPGPITALGNECKSWHTCGHHLYEYFWCYTPTSWEYCCHPNETCRWYSWYQYYVCSASAYRNSGAYLTRCNSLS</sequence>
<dbReference type="Proteomes" id="UP001195483">
    <property type="component" value="Unassembled WGS sequence"/>
</dbReference>
<dbReference type="EMBL" id="JAEAOA010000670">
    <property type="protein sequence ID" value="KAK3590530.1"/>
    <property type="molecule type" value="Genomic_DNA"/>
</dbReference>
<evidence type="ECO:0000313" key="2">
    <source>
        <dbReference type="EMBL" id="KAK3590530.1"/>
    </source>
</evidence>
<dbReference type="AlphaFoldDB" id="A0AAE0SFR3"/>
<protein>
    <submittedName>
        <fullName evidence="2">Uncharacterized protein</fullName>
    </submittedName>
</protein>
<feature type="chain" id="PRO_5041979750" evidence="1">
    <location>
        <begin position="21"/>
        <end position="158"/>
    </location>
</feature>
<reference evidence="2" key="3">
    <citation type="submission" date="2023-05" db="EMBL/GenBank/DDBJ databases">
        <authorList>
            <person name="Smith C.H."/>
        </authorList>
    </citation>
    <scope>NUCLEOTIDE SEQUENCE</scope>
    <source>
        <strain evidence="2">CHS0354</strain>
        <tissue evidence="2">Mantle</tissue>
    </source>
</reference>
<reference evidence="2" key="1">
    <citation type="journal article" date="2021" name="Genome Biol. Evol.">
        <title>A High-Quality Reference Genome for a Parasitic Bivalve with Doubly Uniparental Inheritance (Bivalvia: Unionida).</title>
        <authorList>
            <person name="Smith C.H."/>
        </authorList>
    </citation>
    <scope>NUCLEOTIDE SEQUENCE</scope>
    <source>
        <strain evidence="2">CHS0354</strain>
    </source>
</reference>
<keyword evidence="3" id="KW-1185">Reference proteome</keyword>
<gene>
    <name evidence="2" type="ORF">CHS0354_010634</name>
</gene>
<proteinExistence type="predicted"/>
<name>A0AAE0SFR3_9BIVA</name>
<reference evidence="2" key="2">
    <citation type="journal article" date="2021" name="Genome Biol. Evol.">
        <title>Developing a high-quality reference genome for a parasitic bivalve with doubly uniparental inheritance (Bivalvia: Unionida).</title>
        <authorList>
            <person name="Smith C.H."/>
        </authorList>
    </citation>
    <scope>NUCLEOTIDE SEQUENCE</scope>
    <source>
        <strain evidence="2">CHS0354</strain>
        <tissue evidence="2">Mantle</tissue>
    </source>
</reference>
<accession>A0AAE0SFR3</accession>
<keyword evidence="1" id="KW-0732">Signal</keyword>
<comment type="caution">
    <text evidence="2">The sequence shown here is derived from an EMBL/GenBank/DDBJ whole genome shotgun (WGS) entry which is preliminary data.</text>
</comment>
<evidence type="ECO:0000313" key="3">
    <source>
        <dbReference type="Proteomes" id="UP001195483"/>
    </source>
</evidence>
<feature type="signal peptide" evidence="1">
    <location>
        <begin position="1"/>
        <end position="20"/>
    </location>
</feature>
<organism evidence="2 3">
    <name type="scientific">Potamilus streckersoni</name>
    <dbReference type="NCBI Taxonomy" id="2493646"/>
    <lineage>
        <taxon>Eukaryota</taxon>
        <taxon>Metazoa</taxon>
        <taxon>Spiralia</taxon>
        <taxon>Lophotrochozoa</taxon>
        <taxon>Mollusca</taxon>
        <taxon>Bivalvia</taxon>
        <taxon>Autobranchia</taxon>
        <taxon>Heteroconchia</taxon>
        <taxon>Palaeoheterodonta</taxon>
        <taxon>Unionida</taxon>
        <taxon>Unionoidea</taxon>
        <taxon>Unionidae</taxon>
        <taxon>Ambleminae</taxon>
        <taxon>Lampsilini</taxon>
        <taxon>Potamilus</taxon>
    </lineage>
</organism>
<evidence type="ECO:0000256" key="1">
    <source>
        <dbReference type="SAM" id="SignalP"/>
    </source>
</evidence>